<evidence type="ECO:0000256" key="2">
    <source>
        <dbReference type="SAM" id="Phobius"/>
    </source>
</evidence>
<dbReference type="InterPro" id="IPR005754">
    <property type="entry name" value="Sortase"/>
</dbReference>
<organism evidence="3 4">
    <name type="scientific">candidate division CPR2 bacterium GW2011_GWC2_39_10</name>
    <dbReference type="NCBI Taxonomy" id="1618345"/>
    <lineage>
        <taxon>Bacteria</taxon>
        <taxon>Bacteria division CPR2</taxon>
    </lineage>
</organism>
<dbReference type="InterPro" id="IPR023365">
    <property type="entry name" value="Sortase_dom-sf"/>
</dbReference>
<keyword evidence="2" id="KW-1133">Transmembrane helix</keyword>
<dbReference type="SUPFAM" id="SSF63817">
    <property type="entry name" value="Sortase"/>
    <property type="match status" value="1"/>
</dbReference>
<reference evidence="3 4" key="1">
    <citation type="journal article" date="2015" name="Nature">
        <title>rRNA introns, odd ribosomes, and small enigmatic genomes across a large radiation of phyla.</title>
        <authorList>
            <person name="Brown C.T."/>
            <person name="Hug L.A."/>
            <person name="Thomas B.C."/>
            <person name="Sharon I."/>
            <person name="Castelle C.J."/>
            <person name="Singh A."/>
            <person name="Wilkins M.J."/>
            <person name="Williams K.H."/>
            <person name="Banfield J.F."/>
        </authorList>
    </citation>
    <scope>NUCLEOTIDE SEQUENCE [LARGE SCALE GENOMIC DNA]</scope>
</reference>
<accession>A0A0G0LRZ1</accession>
<keyword evidence="2" id="KW-0472">Membrane</keyword>
<keyword evidence="2" id="KW-0812">Transmembrane</keyword>
<dbReference type="GO" id="GO:0016787">
    <property type="term" value="F:hydrolase activity"/>
    <property type="evidence" value="ECO:0007669"/>
    <property type="project" value="UniProtKB-KW"/>
</dbReference>
<dbReference type="STRING" id="1618345.UT18_C0009G0089"/>
<sequence length="200" mass="23011">MSRFFRETMKITLLSLLIFIVIVFLLNLPVIFNQIPRNQKIVMAEDRGDKIIFIDIKSSPILYIPKINVKAPIIFSHNDKDIMKDLERGVSHYPQTALPGKVGNVFISGHSSDYPWRGGSYKEIFVNLNNLEVGDLFYIDYESVRYEYKVKGKKIVSPVDMSIMEQRNSYEATLMTCYPPNTNLKRLAVKAELKAEVISK</sequence>
<dbReference type="EMBL" id="LBVV01000009">
    <property type="protein sequence ID" value="KKQ94678.1"/>
    <property type="molecule type" value="Genomic_DNA"/>
</dbReference>
<dbReference type="Gene3D" id="2.40.260.10">
    <property type="entry name" value="Sortase"/>
    <property type="match status" value="1"/>
</dbReference>
<protein>
    <submittedName>
        <fullName evidence="3">Sortase family protein</fullName>
    </submittedName>
</protein>
<comment type="caution">
    <text evidence="3">The sequence shown here is derived from an EMBL/GenBank/DDBJ whole genome shotgun (WGS) entry which is preliminary data.</text>
</comment>
<name>A0A0G0LRZ1_UNCC2</name>
<keyword evidence="1" id="KW-0378">Hydrolase</keyword>
<feature type="transmembrane region" description="Helical" evidence="2">
    <location>
        <begin position="12"/>
        <end position="32"/>
    </location>
</feature>
<dbReference type="NCBIfam" id="TIGR01076">
    <property type="entry name" value="sortase_fam"/>
    <property type="match status" value="1"/>
</dbReference>
<dbReference type="Pfam" id="PF04203">
    <property type="entry name" value="Sortase"/>
    <property type="match status" value="1"/>
</dbReference>
<dbReference type="AlphaFoldDB" id="A0A0G0LRZ1"/>
<gene>
    <name evidence="3" type="ORF">UT18_C0009G0089</name>
</gene>
<proteinExistence type="predicted"/>
<dbReference type="Proteomes" id="UP000034207">
    <property type="component" value="Unassembled WGS sequence"/>
</dbReference>
<evidence type="ECO:0000256" key="1">
    <source>
        <dbReference type="ARBA" id="ARBA00022801"/>
    </source>
</evidence>
<evidence type="ECO:0000313" key="3">
    <source>
        <dbReference type="EMBL" id="KKQ94678.1"/>
    </source>
</evidence>
<evidence type="ECO:0000313" key="4">
    <source>
        <dbReference type="Proteomes" id="UP000034207"/>
    </source>
</evidence>